<evidence type="ECO:0000313" key="1">
    <source>
        <dbReference type="EMBL" id="MEJ6011417.1"/>
    </source>
</evidence>
<sequence length="62" mass="6954">MKLLSKKEVTQKVLYSPAHIARLEADGRFPKRVVLGPSRVGWLESEIDDWIASMVAKRDSSG</sequence>
<reference evidence="1 2" key="1">
    <citation type="submission" date="2024-03" db="EMBL/GenBank/DDBJ databases">
        <authorList>
            <person name="Jo J.-H."/>
        </authorList>
    </citation>
    <scope>NUCLEOTIDE SEQUENCE [LARGE SCALE GENOMIC DNA]</scope>
    <source>
        <strain evidence="1 2">AS3R-12</strain>
    </source>
</reference>
<organism evidence="1 2">
    <name type="scientific">Novosphingobium aquae</name>
    <dbReference type="NCBI Taxonomy" id="3133435"/>
    <lineage>
        <taxon>Bacteria</taxon>
        <taxon>Pseudomonadati</taxon>
        <taxon>Pseudomonadota</taxon>
        <taxon>Alphaproteobacteria</taxon>
        <taxon>Sphingomonadales</taxon>
        <taxon>Sphingomonadaceae</taxon>
        <taxon>Novosphingobium</taxon>
    </lineage>
</organism>
<dbReference type="RefSeq" id="WP_339968653.1">
    <property type="nucleotide sequence ID" value="NZ_JBBHJY010000009.1"/>
</dbReference>
<evidence type="ECO:0000313" key="2">
    <source>
        <dbReference type="Proteomes" id="UP001379235"/>
    </source>
</evidence>
<proteinExistence type="predicted"/>
<comment type="caution">
    <text evidence="1">The sequence shown here is derived from an EMBL/GenBank/DDBJ whole genome shotgun (WGS) entry which is preliminary data.</text>
</comment>
<gene>
    <name evidence="1" type="ORF">WG900_15985</name>
</gene>
<dbReference type="EMBL" id="JBBHJY010000009">
    <property type="protein sequence ID" value="MEJ6011417.1"/>
    <property type="molecule type" value="Genomic_DNA"/>
</dbReference>
<protein>
    <submittedName>
        <fullName evidence="1">AlpA family phage regulatory protein</fullName>
    </submittedName>
</protein>
<name>A0ABU8SBS4_9SPHN</name>
<keyword evidence="2" id="KW-1185">Reference proteome</keyword>
<dbReference type="InterPro" id="IPR010260">
    <property type="entry name" value="AlpA"/>
</dbReference>
<accession>A0ABU8SBS4</accession>
<dbReference type="Proteomes" id="UP001379235">
    <property type="component" value="Unassembled WGS sequence"/>
</dbReference>
<dbReference type="Pfam" id="PF05930">
    <property type="entry name" value="Phage_AlpA"/>
    <property type="match status" value="1"/>
</dbReference>
<dbReference type="Gene3D" id="1.10.238.160">
    <property type="match status" value="1"/>
</dbReference>